<evidence type="ECO:0000313" key="4">
    <source>
        <dbReference type="Proteomes" id="UP001169063"/>
    </source>
</evidence>
<keyword evidence="1" id="KW-0472">Membrane</keyword>
<feature type="domain" description="Thioredoxin" evidence="2">
    <location>
        <begin position="259"/>
        <end position="404"/>
    </location>
</feature>
<dbReference type="Gene3D" id="3.40.30.10">
    <property type="entry name" value="Glutaredoxin"/>
    <property type="match status" value="1"/>
</dbReference>
<keyword evidence="4" id="KW-1185">Reference proteome</keyword>
<dbReference type="Gene3D" id="2.60.120.260">
    <property type="entry name" value="Galactose-binding domain-like"/>
    <property type="match status" value="1"/>
</dbReference>
<accession>A0ABT8SL68</accession>
<reference evidence="3" key="1">
    <citation type="submission" date="2023-07" db="EMBL/GenBank/DDBJ databases">
        <title>Brevundimonas soil sp. nov., isolated from the soil of chemical plant.</title>
        <authorList>
            <person name="Wu N."/>
        </authorList>
    </citation>
    <scope>NUCLEOTIDE SEQUENCE</scope>
    <source>
        <strain evidence="3">XZ-24</strain>
    </source>
</reference>
<dbReference type="Proteomes" id="UP001169063">
    <property type="component" value="Unassembled WGS sequence"/>
</dbReference>
<feature type="transmembrane region" description="Helical" evidence="1">
    <location>
        <begin position="200"/>
        <end position="220"/>
    </location>
</feature>
<feature type="transmembrane region" description="Helical" evidence="1">
    <location>
        <begin position="40"/>
        <end position="64"/>
    </location>
</feature>
<keyword evidence="1" id="KW-1133">Transmembrane helix</keyword>
<name>A0ABT8SL68_9CAUL</name>
<dbReference type="InterPro" id="IPR013766">
    <property type="entry name" value="Thioredoxin_domain"/>
</dbReference>
<dbReference type="EMBL" id="JAUKTR010000003">
    <property type="protein sequence ID" value="MDO1559304.1"/>
    <property type="molecule type" value="Genomic_DNA"/>
</dbReference>
<feature type="transmembrane region" description="Helical" evidence="1">
    <location>
        <begin position="70"/>
        <end position="91"/>
    </location>
</feature>
<feature type="transmembrane region" description="Helical" evidence="1">
    <location>
        <begin position="166"/>
        <end position="188"/>
    </location>
</feature>
<dbReference type="CDD" id="cd03012">
    <property type="entry name" value="TlpA_like_DipZ_like"/>
    <property type="match status" value="1"/>
</dbReference>
<feature type="transmembrane region" description="Helical" evidence="1">
    <location>
        <begin position="128"/>
        <end position="154"/>
    </location>
</feature>
<evidence type="ECO:0000259" key="2">
    <source>
        <dbReference type="PROSITE" id="PS51352"/>
    </source>
</evidence>
<evidence type="ECO:0000313" key="3">
    <source>
        <dbReference type="EMBL" id="MDO1559304.1"/>
    </source>
</evidence>
<evidence type="ECO:0000256" key="1">
    <source>
        <dbReference type="SAM" id="Phobius"/>
    </source>
</evidence>
<gene>
    <name evidence="3" type="ORF">Q0812_07675</name>
</gene>
<dbReference type="InterPro" id="IPR036249">
    <property type="entry name" value="Thioredoxin-like_sf"/>
</dbReference>
<dbReference type="PANTHER" id="PTHR42852">
    <property type="entry name" value="THIOL:DISULFIDE INTERCHANGE PROTEIN DSBE"/>
    <property type="match status" value="1"/>
</dbReference>
<dbReference type="SUPFAM" id="SSF52833">
    <property type="entry name" value="Thioredoxin-like"/>
    <property type="match status" value="1"/>
</dbReference>
<keyword evidence="1" id="KW-0812">Transmembrane</keyword>
<dbReference type="InterPro" id="IPR000866">
    <property type="entry name" value="AhpC/TSA"/>
</dbReference>
<dbReference type="PROSITE" id="PS51352">
    <property type="entry name" value="THIOREDOXIN_2"/>
    <property type="match status" value="1"/>
</dbReference>
<dbReference type="InterPro" id="IPR050553">
    <property type="entry name" value="Thioredoxin_ResA/DsbE_sf"/>
</dbReference>
<comment type="caution">
    <text evidence="3">The sequence shown here is derived from an EMBL/GenBank/DDBJ whole genome shotgun (WGS) entry which is preliminary data.</text>
</comment>
<proteinExistence type="predicted"/>
<dbReference type="InterPro" id="IPR041017">
    <property type="entry name" value="Thioredoxin_10"/>
</dbReference>
<dbReference type="Pfam" id="PF17991">
    <property type="entry name" value="Thioredoxin_10"/>
    <property type="match status" value="1"/>
</dbReference>
<dbReference type="Pfam" id="PF00578">
    <property type="entry name" value="AhpC-TSA"/>
    <property type="match status" value="1"/>
</dbReference>
<dbReference type="PANTHER" id="PTHR42852:SF13">
    <property type="entry name" value="PROTEIN DIPZ"/>
    <property type="match status" value="1"/>
</dbReference>
<organism evidence="3 4">
    <name type="scientific">Peiella sedimenti</name>
    <dbReference type="NCBI Taxonomy" id="3061083"/>
    <lineage>
        <taxon>Bacteria</taxon>
        <taxon>Pseudomonadati</taxon>
        <taxon>Pseudomonadota</taxon>
        <taxon>Alphaproteobacteria</taxon>
        <taxon>Caulobacterales</taxon>
        <taxon>Caulobacteraceae</taxon>
        <taxon>Peiella</taxon>
    </lineage>
</organism>
<feature type="transmembrane region" description="Helical" evidence="1">
    <location>
        <begin position="6"/>
        <end position="28"/>
    </location>
</feature>
<protein>
    <submittedName>
        <fullName evidence="3">Cytochrome c biogenesis protein CcdA</fullName>
    </submittedName>
</protein>
<dbReference type="RefSeq" id="WP_302109740.1">
    <property type="nucleotide sequence ID" value="NZ_JAUKTR010000003.1"/>
</dbReference>
<sequence length="570" mass="60448">MLVFLLAFLGGVLTILSPCILPILPFVFARAGRPFVTSTLPLLAGLVLTFALVATLAAVGGGWAVHANQAGRAVALILLAVFGLMMLFPGLGERAMAPLTRWGSSLNERFGGGGGGEGGRWGEAGASLALGLATGLLWAPCAGPILGLILTGAALNGASASTSLLLLAYALGAAASLAAALLIGGRVFKAMKGYLRYERAIRRGLGVLVLIGVAAIALGLDRGVLTRLSAESTGALESRLLRLGGMQGQPAEMASDGRLRDFGPAPEITGATQWLQGGPLSLADLRGKVVVVDFWTYSCINCLRTLPHLKAWHDRYAEHGLVIVGVHAPEFAFERDPDNVRRAVRDLDVTWPVALDNRFAVWRAYSNRYWPAKYFIDARGHMRQAHFGEGAYAESEATIRALLVEAGARNLPPPVEEGTLEAQGALAAHSGRERSPETYLGTARAANYRPGVDVAALDPDQWTLDGTWRREAERIVLDQAPGAIAYRFRGRDVHLVLAPAEDGRPVRLRITLDGQAPGRAAGADVAADGTVTVTSHRLYQLIRLPQGRDGGLIRIEALDPGLSAYAFTFG</sequence>